<evidence type="ECO:0000313" key="1">
    <source>
        <dbReference type="EMBL" id="RGN33870.1"/>
    </source>
</evidence>
<reference evidence="1 2" key="1">
    <citation type="submission" date="2018-08" db="EMBL/GenBank/DDBJ databases">
        <title>A genome reference for cultivated species of the human gut microbiota.</title>
        <authorList>
            <person name="Zou Y."/>
            <person name="Xue W."/>
            <person name="Luo G."/>
        </authorList>
    </citation>
    <scope>NUCLEOTIDE SEQUENCE [LARGE SCALE GENOMIC DNA]</scope>
    <source>
        <strain evidence="1 2">OM05-15BH</strain>
    </source>
</reference>
<accession>A0A3E5B8E1</accession>
<protein>
    <submittedName>
        <fullName evidence="1">Uncharacterized protein</fullName>
    </submittedName>
</protein>
<dbReference type="Proteomes" id="UP000260983">
    <property type="component" value="Unassembled WGS sequence"/>
</dbReference>
<name>A0A3E5B8E1_9BACE</name>
<dbReference type="RefSeq" id="WP_117724774.1">
    <property type="nucleotide sequence ID" value="NZ_QSUL01000010.1"/>
</dbReference>
<evidence type="ECO:0000313" key="2">
    <source>
        <dbReference type="Proteomes" id="UP000260983"/>
    </source>
</evidence>
<gene>
    <name evidence="1" type="ORF">DXB65_15445</name>
</gene>
<organism evidence="1 2">
    <name type="scientific">Bacteroides oleiciplenus</name>
    <dbReference type="NCBI Taxonomy" id="626931"/>
    <lineage>
        <taxon>Bacteria</taxon>
        <taxon>Pseudomonadati</taxon>
        <taxon>Bacteroidota</taxon>
        <taxon>Bacteroidia</taxon>
        <taxon>Bacteroidales</taxon>
        <taxon>Bacteroidaceae</taxon>
        <taxon>Bacteroides</taxon>
    </lineage>
</organism>
<sequence length="733" mass="84019">MDYLRYSGEFFSRKNVIWKVNIYQEASAPFMSVGALRFPAETPLVIEWDHADKEEVICGSTASLVVISPSDRTYEDLYIIKPGSIRLEVLRSGSLYWSGTLDPEFYEEPYSSFNEYEVNLTFSDFGILDRLAYNLSGTYTMEYILKSALTRGKINYTELNQNYLTTFLKNKDRATLDKISVRSDNFYDEDGEASTLYEVIEGMLRPLALRLIQKRGKIWIYDLNGLYLSAPTKEIIWSSDDQIMGVDKVANNAKITFSPYSDAKLIDKDVEYEDKYSESMINTTSDIQPNGEYYTYYQDYSEDHKINDKWDYDLLSFTIFLSDKGSGLASKYGAAKYFHIQPLMGGEESSGVAFSFYTGGHGDLGSGYPKRKLLPQTSRPEAVLMKMHRVFIPKLEEAEKINYCLRLSMEMLIDARYNPFTDANAANEKGNYNEMKSRFNFVTVPATVTLYDEGGNALLHYSNEAVMNNTDLEPTMYWTKGEWKNGPATYNSCQLEWYDPEDRHFSSGVLGWKKNRHSVGYTHKDMFDSFKKREEGQYILYPDYGGYIEVCIYAGIRITEWTKSTNTEVSTDWYNKIRWMLYKAPVLEIVRKNVIYSDADTDDIEYTGLINESAKEDIELDTICGTMPEVCPTAKGVLFQSADGCQIKELTRAGRTTQAEQLLIGTLYSQFAERKTLLSGTADILDGDLSVYTERCQEGKRFICLSDVQDTIADESEFEIVELRPDEYKSDKE</sequence>
<dbReference type="AlphaFoldDB" id="A0A3E5B8E1"/>
<comment type="caution">
    <text evidence="1">The sequence shown here is derived from an EMBL/GenBank/DDBJ whole genome shotgun (WGS) entry which is preliminary data.</text>
</comment>
<dbReference type="EMBL" id="QSUL01000010">
    <property type="protein sequence ID" value="RGN33870.1"/>
    <property type="molecule type" value="Genomic_DNA"/>
</dbReference>
<proteinExistence type="predicted"/>